<accession>A0AA88VZK1</accession>
<organism evidence="2 4">
    <name type="scientific">Escallonia herrerae</name>
    <dbReference type="NCBI Taxonomy" id="1293975"/>
    <lineage>
        <taxon>Eukaryota</taxon>
        <taxon>Viridiplantae</taxon>
        <taxon>Streptophyta</taxon>
        <taxon>Embryophyta</taxon>
        <taxon>Tracheophyta</taxon>
        <taxon>Spermatophyta</taxon>
        <taxon>Magnoliopsida</taxon>
        <taxon>eudicotyledons</taxon>
        <taxon>Gunneridae</taxon>
        <taxon>Pentapetalae</taxon>
        <taxon>asterids</taxon>
        <taxon>campanulids</taxon>
        <taxon>Escalloniales</taxon>
        <taxon>Escalloniaceae</taxon>
        <taxon>Escallonia</taxon>
    </lineage>
</organism>
<gene>
    <name evidence="2" type="ORF">RJ639_006726</name>
    <name evidence="3" type="ORF">RJ639_039135</name>
</gene>
<dbReference type="EMBL" id="JAVXUP010000367">
    <property type="protein sequence ID" value="KAK3029726.1"/>
    <property type="molecule type" value="Genomic_DNA"/>
</dbReference>
<protein>
    <submittedName>
        <fullName evidence="2">Uncharacterized protein</fullName>
    </submittedName>
</protein>
<dbReference type="AlphaFoldDB" id="A0AA88VZK1"/>
<evidence type="ECO:0000256" key="1">
    <source>
        <dbReference type="SAM" id="MobiDB-lite"/>
    </source>
</evidence>
<keyword evidence="4" id="KW-1185">Reference proteome</keyword>
<dbReference type="EMBL" id="JAVXUP010001048">
    <property type="protein sequence ID" value="KAK3016748.1"/>
    <property type="molecule type" value="Genomic_DNA"/>
</dbReference>
<evidence type="ECO:0000313" key="3">
    <source>
        <dbReference type="EMBL" id="KAK3029726.1"/>
    </source>
</evidence>
<comment type="caution">
    <text evidence="2">The sequence shown here is derived from an EMBL/GenBank/DDBJ whole genome shotgun (WGS) entry which is preliminary data.</text>
</comment>
<feature type="region of interest" description="Disordered" evidence="1">
    <location>
        <begin position="1"/>
        <end position="24"/>
    </location>
</feature>
<sequence length="67" mass="7648">MLGSLSWWLGGGRERRRRSSGGRARRMVNDFTMNWPPNRRPFTSLLGLNETSELKVRLDQTSVAVDA</sequence>
<evidence type="ECO:0000313" key="4">
    <source>
        <dbReference type="Proteomes" id="UP001188597"/>
    </source>
</evidence>
<reference evidence="2" key="1">
    <citation type="submission" date="2022-12" db="EMBL/GenBank/DDBJ databases">
        <title>Draft genome assemblies for two species of Escallonia (Escalloniales).</title>
        <authorList>
            <person name="Chanderbali A."/>
            <person name="Dervinis C."/>
            <person name="Anghel I."/>
            <person name="Soltis D."/>
            <person name="Soltis P."/>
            <person name="Zapata F."/>
        </authorList>
    </citation>
    <scope>NUCLEOTIDE SEQUENCE</scope>
    <source>
        <strain evidence="2">UCBG64.0493</strain>
        <tissue evidence="2">Leaf</tissue>
    </source>
</reference>
<dbReference type="Proteomes" id="UP001188597">
    <property type="component" value="Unassembled WGS sequence"/>
</dbReference>
<proteinExistence type="predicted"/>
<feature type="compositionally biased region" description="Basic residues" evidence="1">
    <location>
        <begin position="14"/>
        <end position="24"/>
    </location>
</feature>
<evidence type="ECO:0000313" key="2">
    <source>
        <dbReference type="EMBL" id="KAK3016748.1"/>
    </source>
</evidence>
<name>A0AA88VZK1_9ASTE</name>